<dbReference type="AlphaFoldDB" id="A0A8T0EDR7"/>
<dbReference type="Proteomes" id="UP000807504">
    <property type="component" value="Unassembled WGS sequence"/>
</dbReference>
<name>A0A8T0EDR7_ARGBR</name>
<sequence length="142" mass="16592">MFGVLQISKNIVCRNQSYLFSRALHLGRQEEKEKQREGDKGERRYLDVLCEVNTDINFVPLGRIADLCDERGRWAHKNDCKRGSKPSKTAISDFENRKFSYMYAMHISSARLFRLLNFKWWLAFKPFARHGSCLRANGPSIC</sequence>
<proteinExistence type="predicted"/>
<gene>
    <name evidence="1" type="ORF">HNY73_018405</name>
</gene>
<organism evidence="1 2">
    <name type="scientific">Argiope bruennichi</name>
    <name type="common">Wasp spider</name>
    <name type="synonym">Aranea bruennichi</name>
    <dbReference type="NCBI Taxonomy" id="94029"/>
    <lineage>
        <taxon>Eukaryota</taxon>
        <taxon>Metazoa</taxon>
        <taxon>Ecdysozoa</taxon>
        <taxon>Arthropoda</taxon>
        <taxon>Chelicerata</taxon>
        <taxon>Arachnida</taxon>
        <taxon>Araneae</taxon>
        <taxon>Araneomorphae</taxon>
        <taxon>Entelegynae</taxon>
        <taxon>Araneoidea</taxon>
        <taxon>Araneidae</taxon>
        <taxon>Argiope</taxon>
    </lineage>
</organism>
<protein>
    <submittedName>
        <fullName evidence="1">Uncharacterized protein</fullName>
    </submittedName>
</protein>
<reference evidence="1" key="1">
    <citation type="journal article" date="2020" name="bioRxiv">
        <title>Chromosome-level reference genome of the European wasp spider Argiope bruennichi: a resource for studies on range expansion and evolutionary adaptation.</title>
        <authorList>
            <person name="Sheffer M.M."/>
            <person name="Hoppe A."/>
            <person name="Krehenwinkel H."/>
            <person name="Uhl G."/>
            <person name="Kuss A.W."/>
            <person name="Jensen L."/>
            <person name="Jensen C."/>
            <person name="Gillespie R.G."/>
            <person name="Hoff K.J."/>
            <person name="Prost S."/>
        </authorList>
    </citation>
    <scope>NUCLEOTIDE SEQUENCE</scope>
</reference>
<dbReference type="EMBL" id="JABXBU010002228">
    <property type="protein sequence ID" value="KAF8770929.1"/>
    <property type="molecule type" value="Genomic_DNA"/>
</dbReference>
<comment type="caution">
    <text evidence="1">The sequence shown here is derived from an EMBL/GenBank/DDBJ whole genome shotgun (WGS) entry which is preliminary data.</text>
</comment>
<reference evidence="1" key="2">
    <citation type="submission" date="2020-06" db="EMBL/GenBank/DDBJ databases">
        <authorList>
            <person name="Sheffer M."/>
        </authorList>
    </citation>
    <scope>NUCLEOTIDE SEQUENCE</scope>
</reference>
<evidence type="ECO:0000313" key="2">
    <source>
        <dbReference type="Proteomes" id="UP000807504"/>
    </source>
</evidence>
<accession>A0A8T0EDR7</accession>
<keyword evidence="2" id="KW-1185">Reference proteome</keyword>
<evidence type="ECO:0000313" key="1">
    <source>
        <dbReference type="EMBL" id="KAF8770929.1"/>
    </source>
</evidence>